<gene>
    <name evidence="4" type="ORF">I8J32_012060</name>
</gene>
<comment type="similarity">
    <text evidence="1">Belongs to the CDPS family.</text>
</comment>
<dbReference type="RefSeq" id="WP_200612485.1">
    <property type="nucleotide sequence ID" value="NZ_CP071518.1"/>
</dbReference>
<dbReference type="InterPro" id="IPR030903">
    <property type="entry name" value="CDPS"/>
</dbReference>
<dbReference type="NCBIfam" id="TIGR04539">
    <property type="entry name" value="tRNA_cyclodipep"/>
    <property type="match status" value="1"/>
</dbReference>
<organism evidence="4 5">
    <name type="scientific">Agrilutibacter solisilvae</name>
    <dbReference type="NCBI Taxonomy" id="2763317"/>
    <lineage>
        <taxon>Bacteria</taxon>
        <taxon>Pseudomonadati</taxon>
        <taxon>Pseudomonadota</taxon>
        <taxon>Gammaproteobacteria</taxon>
        <taxon>Lysobacterales</taxon>
        <taxon>Lysobacteraceae</taxon>
        <taxon>Agrilutibacter</taxon>
    </lineage>
</organism>
<dbReference type="GO" id="GO:0016755">
    <property type="term" value="F:aminoacyltransferase activity"/>
    <property type="evidence" value="ECO:0007669"/>
    <property type="project" value="InterPro"/>
</dbReference>
<dbReference type="Gene3D" id="3.40.50.11710">
    <property type="entry name" value="Cyclodipeptide synthase"/>
    <property type="match status" value="1"/>
</dbReference>
<evidence type="ECO:0000313" key="5">
    <source>
        <dbReference type="Proteomes" id="UP000639274"/>
    </source>
</evidence>
<dbReference type="Proteomes" id="UP000639274">
    <property type="component" value="Chromosome"/>
</dbReference>
<evidence type="ECO:0000256" key="1">
    <source>
        <dbReference type="ARBA" id="ARBA00006034"/>
    </source>
</evidence>
<name>A0A975AS07_9GAMM</name>
<keyword evidence="2" id="KW-0808">Transferase</keyword>
<keyword evidence="5" id="KW-1185">Reference proteome</keyword>
<sequence>MRNRFACEPLTANCEEVFSRREHAVIGISPGNSYYSEENIAGLLHWASREFESISVMIPDNALIETLMAAGYARDRAQKKAREACARLRNRAARAWKSMGQSDRSKVSLLLLSELSGHERYRQVLQRAKAGLVEDAELRECCLRLSRKVLASYLRGAEPTEDQAMRALGYLIAEMPLLVDSPRIFDVDSSTAIYYRRVEYIDRLHLCNGKLRPSTNQAFAVVRQVEHV</sequence>
<dbReference type="KEGG" id="lsf:I8J32_012060"/>
<accession>A0A975AS07</accession>
<protein>
    <recommendedName>
        <fullName evidence="3">Cyclodipeptide synthase</fullName>
    </recommendedName>
</protein>
<reference evidence="4 5" key="1">
    <citation type="submission" date="2021-03" db="EMBL/GenBank/DDBJ databases">
        <title>Lysobacter sp. nov. isolated from soil of gangwondo yeongwol, south Korea.</title>
        <authorList>
            <person name="Kim K.R."/>
            <person name="Kim K.H."/>
            <person name="Jeon C.O."/>
        </authorList>
    </citation>
    <scope>NUCLEOTIDE SEQUENCE [LARGE SCALE GENOMIC DNA]</scope>
    <source>
        <strain evidence="4 5">R19</strain>
    </source>
</reference>
<evidence type="ECO:0000313" key="4">
    <source>
        <dbReference type="EMBL" id="QSX77485.1"/>
    </source>
</evidence>
<evidence type="ECO:0000256" key="3">
    <source>
        <dbReference type="ARBA" id="ARBA00030771"/>
    </source>
</evidence>
<evidence type="ECO:0000256" key="2">
    <source>
        <dbReference type="ARBA" id="ARBA00022679"/>
    </source>
</evidence>
<dbReference type="AlphaFoldDB" id="A0A975AS07"/>
<dbReference type="EMBL" id="CP071518">
    <property type="protein sequence ID" value="QSX77485.1"/>
    <property type="molecule type" value="Genomic_DNA"/>
</dbReference>
<dbReference type="Pfam" id="PF16715">
    <property type="entry name" value="CDPS"/>
    <property type="match status" value="1"/>
</dbReference>
<dbReference type="InterPro" id="IPR038622">
    <property type="entry name" value="CDPS_sf"/>
</dbReference>
<proteinExistence type="inferred from homology"/>